<evidence type="ECO:0000256" key="8">
    <source>
        <dbReference type="ARBA" id="ARBA00029447"/>
    </source>
</evidence>
<evidence type="ECO:0000313" key="14">
    <source>
        <dbReference type="Proteomes" id="UP000078356"/>
    </source>
</evidence>
<protein>
    <submittedName>
        <fullName evidence="13">Chemotaxis protein</fullName>
    </submittedName>
</protein>
<evidence type="ECO:0000256" key="5">
    <source>
        <dbReference type="ARBA" id="ARBA00022989"/>
    </source>
</evidence>
<evidence type="ECO:0000256" key="7">
    <source>
        <dbReference type="ARBA" id="ARBA00023224"/>
    </source>
</evidence>
<dbReference type="PRINTS" id="PR00260">
    <property type="entry name" value="CHEMTRNSDUCR"/>
</dbReference>
<dbReference type="Pfam" id="PF00672">
    <property type="entry name" value="HAMP"/>
    <property type="match status" value="1"/>
</dbReference>
<name>A0A178LMD3_9PSED</name>
<dbReference type="FunFam" id="1.10.287.950:FF:000001">
    <property type="entry name" value="Methyl-accepting chemotaxis sensory transducer"/>
    <property type="match status" value="1"/>
</dbReference>
<accession>A0A178LMD3</accession>
<dbReference type="CDD" id="cd11386">
    <property type="entry name" value="MCP_signal"/>
    <property type="match status" value="1"/>
</dbReference>
<gene>
    <name evidence="13" type="ORF">A4V15_01210</name>
</gene>
<dbReference type="CDD" id="cd19410">
    <property type="entry name" value="HK9-like_sensor"/>
    <property type="match status" value="1"/>
</dbReference>
<feature type="transmembrane region" description="Helical" evidence="10">
    <location>
        <begin position="190"/>
        <end position="212"/>
    </location>
</feature>
<evidence type="ECO:0000313" key="13">
    <source>
        <dbReference type="EMBL" id="OAN32352.1"/>
    </source>
</evidence>
<dbReference type="Proteomes" id="UP000078356">
    <property type="component" value="Unassembled WGS sequence"/>
</dbReference>
<keyword evidence="5 10" id="KW-1133">Transmembrane helix</keyword>
<dbReference type="CDD" id="cd06225">
    <property type="entry name" value="HAMP"/>
    <property type="match status" value="1"/>
</dbReference>
<dbReference type="OrthoDB" id="9129300at2"/>
<feature type="transmembrane region" description="Helical" evidence="10">
    <location>
        <begin position="12"/>
        <end position="33"/>
    </location>
</feature>
<keyword evidence="6 10" id="KW-0472">Membrane</keyword>
<dbReference type="Pfam" id="PF05227">
    <property type="entry name" value="CHASE3"/>
    <property type="match status" value="1"/>
</dbReference>
<dbReference type="InterPro" id="IPR004089">
    <property type="entry name" value="MCPsignal_dom"/>
</dbReference>
<dbReference type="PANTHER" id="PTHR32089">
    <property type="entry name" value="METHYL-ACCEPTING CHEMOTAXIS PROTEIN MCPB"/>
    <property type="match status" value="1"/>
</dbReference>
<dbReference type="GO" id="GO:0007165">
    <property type="term" value="P:signal transduction"/>
    <property type="evidence" value="ECO:0007669"/>
    <property type="project" value="UniProtKB-KW"/>
</dbReference>
<dbReference type="Pfam" id="PF00015">
    <property type="entry name" value="MCPsignal"/>
    <property type="match status" value="1"/>
</dbReference>
<evidence type="ECO:0000259" key="12">
    <source>
        <dbReference type="PROSITE" id="PS50885"/>
    </source>
</evidence>
<evidence type="ECO:0000256" key="6">
    <source>
        <dbReference type="ARBA" id="ARBA00023136"/>
    </source>
</evidence>
<evidence type="ECO:0000256" key="3">
    <source>
        <dbReference type="ARBA" id="ARBA00022481"/>
    </source>
</evidence>
<dbReference type="PROSITE" id="PS50885">
    <property type="entry name" value="HAMP"/>
    <property type="match status" value="1"/>
</dbReference>
<dbReference type="GO" id="GO:0006935">
    <property type="term" value="P:chemotaxis"/>
    <property type="evidence" value="ECO:0007669"/>
    <property type="project" value="InterPro"/>
</dbReference>
<keyword evidence="2" id="KW-1003">Cell membrane</keyword>
<evidence type="ECO:0000256" key="10">
    <source>
        <dbReference type="SAM" id="Phobius"/>
    </source>
</evidence>
<dbReference type="GO" id="GO:0004888">
    <property type="term" value="F:transmembrane signaling receptor activity"/>
    <property type="evidence" value="ECO:0007669"/>
    <property type="project" value="InterPro"/>
</dbReference>
<reference evidence="13 14" key="1">
    <citation type="submission" date="2016-04" db="EMBL/GenBank/DDBJ databases">
        <title>Draft Genome Sequences of Staphylococcus capitis Strain H36, S. capitis Strain H65, S. cohnii Strain H62, S. hominis Strain H69, Mycobacterium iranicum Strain H39, Plantibacter sp. Strain H53, Pseudomonas oryzihabitans Strain H72, and Microbacterium sp. Strain H83, isolated from residential settings.</title>
        <authorList>
            <person name="Lymperopoulou D."/>
            <person name="Adams R.I."/>
            <person name="Lindow S."/>
            <person name="Coil D.A."/>
            <person name="Jospin G."/>
            <person name="Eisen J.A."/>
        </authorList>
    </citation>
    <scope>NUCLEOTIDE SEQUENCE [LARGE SCALE GENOMIC DNA]</scope>
    <source>
        <strain evidence="13 14">H72</strain>
    </source>
</reference>
<evidence type="ECO:0000259" key="11">
    <source>
        <dbReference type="PROSITE" id="PS50111"/>
    </source>
</evidence>
<dbReference type="SMART" id="SM00283">
    <property type="entry name" value="MA"/>
    <property type="match status" value="1"/>
</dbReference>
<evidence type="ECO:0000256" key="2">
    <source>
        <dbReference type="ARBA" id="ARBA00022475"/>
    </source>
</evidence>
<dbReference type="SMART" id="SM00304">
    <property type="entry name" value="HAMP"/>
    <property type="match status" value="1"/>
</dbReference>
<comment type="subcellular location">
    <subcellularLocation>
        <location evidence="1">Cell membrane</location>
        <topology evidence="1">Multi-pass membrane protein</topology>
    </subcellularLocation>
</comment>
<dbReference type="InterPro" id="IPR007891">
    <property type="entry name" value="CHASE3"/>
</dbReference>
<dbReference type="EMBL" id="LWCR01000001">
    <property type="protein sequence ID" value="OAN32352.1"/>
    <property type="molecule type" value="Genomic_DNA"/>
</dbReference>
<dbReference type="PROSITE" id="PS50111">
    <property type="entry name" value="CHEMOTAXIS_TRANSDUC_2"/>
    <property type="match status" value="1"/>
</dbReference>
<comment type="caution">
    <text evidence="13">The sequence shown here is derived from an EMBL/GenBank/DDBJ whole genome shotgun (WGS) entry which is preliminary data.</text>
</comment>
<feature type="domain" description="Methyl-accepting transducer" evidence="11">
    <location>
        <begin position="271"/>
        <end position="507"/>
    </location>
</feature>
<keyword evidence="4 10" id="KW-0812">Transmembrane</keyword>
<feature type="domain" description="HAMP" evidence="12">
    <location>
        <begin position="214"/>
        <end position="266"/>
    </location>
</feature>
<proteinExistence type="inferred from homology"/>
<dbReference type="PANTHER" id="PTHR32089:SF119">
    <property type="entry name" value="METHYL-ACCEPTING CHEMOTAXIS PROTEIN CTPL"/>
    <property type="match status" value="1"/>
</dbReference>
<evidence type="ECO:0000256" key="1">
    <source>
        <dbReference type="ARBA" id="ARBA00004651"/>
    </source>
</evidence>
<dbReference type="InterPro" id="IPR004090">
    <property type="entry name" value="Chemotax_Me-accpt_rcpt"/>
</dbReference>
<dbReference type="AlphaFoldDB" id="A0A178LMD3"/>
<keyword evidence="7 9" id="KW-0807">Transducer</keyword>
<sequence>MLQQLTISNKLRLGFGAILVIILALIMAASHGFTQVNLAVRQNIHSYHVLQDSDAALLALVNMETGMRGFALTGKDEFLEPLNKGEQQFADQLQDLTQLTRDNPEQQAGLAQLGQAKQQWNNESVQQILALRRQVNAGTQPLDTLTARIATAQDKGKMDAMRELLGQIKTRENRLLDSRTQSMDDAKQQAMLILISGGILAALLALGIAWSLSRTIVGRLAQTVAIARAIAAGRLDSPIPAGGRDELGQLLTAFGQMQDRLRDMIQGIKQGTDQLVAASHSISANSQQLSTAAQEQSSAASSMAATVEQLTVSINHVSDNAGEAHDLSSQSGRLAQDGGQTIQASVDSMKSIAGTVQSSATRIGELGEHSERVSSIVSVIKGIADQTNLLALNAAIEAARAGEQGRGFAVVADEVRQLAQRTTNSTQEIAAMIEKIQAATQAAMSDMEVGVRQVNGGVDLANQAGEAVVSINNSSDKVVRVVNQISLSLREQTAASHDVARTVERLAQMAQQNSEAIDETVKTAVSLDALANDLNRQIGQFRC</sequence>
<evidence type="ECO:0000256" key="4">
    <source>
        <dbReference type="ARBA" id="ARBA00022692"/>
    </source>
</evidence>
<evidence type="ECO:0000256" key="9">
    <source>
        <dbReference type="PROSITE-ProRule" id="PRU00284"/>
    </source>
</evidence>
<keyword evidence="3" id="KW-0488">Methylation</keyword>
<dbReference type="Gene3D" id="1.10.287.950">
    <property type="entry name" value="Methyl-accepting chemotaxis protein"/>
    <property type="match status" value="1"/>
</dbReference>
<comment type="similarity">
    <text evidence="8">Belongs to the methyl-accepting chemotaxis (MCP) protein family.</text>
</comment>
<dbReference type="InterPro" id="IPR003660">
    <property type="entry name" value="HAMP_dom"/>
</dbReference>
<dbReference type="GO" id="GO:0005886">
    <property type="term" value="C:plasma membrane"/>
    <property type="evidence" value="ECO:0007669"/>
    <property type="project" value="UniProtKB-SubCell"/>
</dbReference>
<organism evidence="13 14">
    <name type="scientific">Pseudomonas oryzihabitans</name>
    <dbReference type="NCBI Taxonomy" id="47885"/>
    <lineage>
        <taxon>Bacteria</taxon>
        <taxon>Pseudomonadati</taxon>
        <taxon>Pseudomonadota</taxon>
        <taxon>Gammaproteobacteria</taxon>
        <taxon>Pseudomonadales</taxon>
        <taxon>Pseudomonadaceae</taxon>
        <taxon>Pseudomonas</taxon>
    </lineage>
</organism>
<dbReference type="SUPFAM" id="SSF58104">
    <property type="entry name" value="Methyl-accepting chemotaxis protein (MCP) signaling domain"/>
    <property type="match status" value="1"/>
</dbReference>